<feature type="binding site" evidence="6">
    <location>
        <begin position="27"/>
        <end position="32"/>
    </location>
    <ligand>
        <name>ATP</name>
        <dbReference type="ChEBI" id="CHEBI:30616"/>
    </ligand>
</feature>
<evidence type="ECO:0000313" key="9">
    <source>
        <dbReference type="Proteomes" id="UP000610862"/>
    </source>
</evidence>
<feature type="domain" description="tRNA(Ile)-lysidine/2-thiocytidine synthase N-terminal" evidence="7">
    <location>
        <begin position="22"/>
        <end position="220"/>
    </location>
</feature>
<proteinExistence type="inferred from homology"/>
<dbReference type="PANTHER" id="PTHR43033">
    <property type="entry name" value="TRNA(ILE)-LYSIDINE SYNTHASE-RELATED"/>
    <property type="match status" value="1"/>
</dbReference>
<dbReference type="InterPro" id="IPR014729">
    <property type="entry name" value="Rossmann-like_a/b/a_fold"/>
</dbReference>
<protein>
    <recommendedName>
        <fullName evidence="6">tRNA(Ile)-lysidine synthase</fullName>
        <ecNumber evidence="6">6.3.4.19</ecNumber>
    </recommendedName>
    <alternativeName>
        <fullName evidence="6">tRNA(Ile)-2-lysyl-cytidine synthase</fullName>
    </alternativeName>
    <alternativeName>
        <fullName evidence="6">tRNA(Ile)-lysidine synthetase</fullName>
    </alternativeName>
</protein>
<evidence type="ECO:0000256" key="6">
    <source>
        <dbReference type="HAMAP-Rule" id="MF_01161"/>
    </source>
</evidence>
<comment type="caution">
    <text evidence="8">The sequence shown here is derived from an EMBL/GenBank/DDBJ whole genome shotgun (WGS) entry which is preliminary data.</text>
</comment>
<dbReference type="NCBIfam" id="TIGR02432">
    <property type="entry name" value="lysidine_TilS_N"/>
    <property type="match status" value="1"/>
</dbReference>
<comment type="domain">
    <text evidence="6">The N-terminal region contains the highly conserved SGGXDS motif, predicted to be a P-loop motif involved in ATP binding.</text>
</comment>
<dbReference type="GO" id="GO:0005524">
    <property type="term" value="F:ATP binding"/>
    <property type="evidence" value="ECO:0007669"/>
    <property type="project" value="UniProtKB-UniRule"/>
</dbReference>
<sequence>MLIQQVRKTIKEHHLIEKEQHIVLGLSGGPDSVCLFHVLMLLKEQMGITVYPVHLNHKFRPGEAERDQRYTENLCRQMGAQCRTFTVDCAKMAEELSVTGEEAGRIARYDVFYETAEKIVSELMEKGEDECKARESVKIAVAHNANDQAETILFRFLRGTGTDGLAGIAYERKERGFSVIRPLLDVYRDSIESYCHENRLDPVTDHTNNESVYTRNKIRLELIPLIEGSYNENIKQCLVRLGQIASEDKDYLWQQTERVYETVVIRKENKEAGGAGVVVMKREELSKIHDAIRHRLIMKAFSDIGLDKDISQERIKSADAVIKKKQAPKVVEFPHGYRLKVEKGKVIFFKN</sequence>
<comment type="function">
    <text evidence="6">Ligates lysine onto the cytidine present at position 34 of the AUA codon-specific tRNA(Ile) that contains the anticodon CAU, in an ATP-dependent manner. Cytidine is converted to lysidine, thus changing the amino acid specificity of the tRNA from methionine to isoleucine.</text>
</comment>
<dbReference type="Proteomes" id="UP000610862">
    <property type="component" value="Unassembled WGS sequence"/>
</dbReference>
<evidence type="ECO:0000256" key="4">
    <source>
        <dbReference type="ARBA" id="ARBA00022840"/>
    </source>
</evidence>
<dbReference type="InterPro" id="IPR012094">
    <property type="entry name" value="tRNA_Ile_lys_synt"/>
</dbReference>
<keyword evidence="9" id="KW-1185">Reference proteome</keyword>
<dbReference type="EC" id="6.3.4.19" evidence="6"/>
<dbReference type="CDD" id="cd01992">
    <property type="entry name" value="TilS_N"/>
    <property type="match status" value="1"/>
</dbReference>
<dbReference type="HAMAP" id="MF_01161">
    <property type="entry name" value="tRNA_Ile_lys_synt"/>
    <property type="match status" value="1"/>
</dbReference>
<dbReference type="SUPFAM" id="SSF52402">
    <property type="entry name" value="Adenine nucleotide alpha hydrolases-like"/>
    <property type="match status" value="1"/>
</dbReference>
<comment type="similarity">
    <text evidence="6">Belongs to the tRNA(Ile)-lysidine synthase family.</text>
</comment>
<dbReference type="EMBL" id="JACRTA010000001">
    <property type="protein sequence ID" value="MBC8568097.1"/>
    <property type="molecule type" value="Genomic_DNA"/>
</dbReference>
<accession>A0A926I9J4</accession>
<reference evidence="8" key="1">
    <citation type="submission" date="2020-08" db="EMBL/GenBank/DDBJ databases">
        <title>Genome public.</title>
        <authorList>
            <person name="Liu C."/>
            <person name="Sun Q."/>
        </authorList>
    </citation>
    <scope>NUCLEOTIDE SEQUENCE</scope>
    <source>
        <strain evidence="8">NSJ-24</strain>
    </source>
</reference>
<organism evidence="8 9">
    <name type="scientific">Lentihominibacter hominis</name>
    <dbReference type="NCBI Taxonomy" id="2763645"/>
    <lineage>
        <taxon>Bacteria</taxon>
        <taxon>Bacillati</taxon>
        <taxon>Bacillota</taxon>
        <taxon>Clostridia</taxon>
        <taxon>Peptostreptococcales</taxon>
        <taxon>Anaerovoracaceae</taxon>
        <taxon>Lentihominibacter</taxon>
    </lineage>
</organism>
<dbReference type="InterPro" id="IPR012795">
    <property type="entry name" value="tRNA_Ile_lys_synt_N"/>
</dbReference>
<evidence type="ECO:0000256" key="5">
    <source>
        <dbReference type="ARBA" id="ARBA00048539"/>
    </source>
</evidence>
<dbReference type="Gene3D" id="1.20.59.20">
    <property type="match status" value="1"/>
</dbReference>
<comment type="catalytic activity">
    <reaction evidence="5 6">
        <text>cytidine(34) in tRNA(Ile2) + L-lysine + ATP = lysidine(34) in tRNA(Ile2) + AMP + diphosphate + H(+)</text>
        <dbReference type="Rhea" id="RHEA:43744"/>
        <dbReference type="Rhea" id="RHEA-COMP:10625"/>
        <dbReference type="Rhea" id="RHEA-COMP:10670"/>
        <dbReference type="ChEBI" id="CHEBI:15378"/>
        <dbReference type="ChEBI" id="CHEBI:30616"/>
        <dbReference type="ChEBI" id="CHEBI:32551"/>
        <dbReference type="ChEBI" id="CHEBI:33019"/>
        <dbReference type="ChEBI" id="CHEBI:82748"/>
        <dbReference type="ChEBI" id="CHEBI:83665"/>
        <dbReference type="ChEBI" id="CHEBI:456215"/>
        <dbReference type="EC" id="6.3.4.19"/>
    </reaction>
</comment>
<evidence type="ECO:0000256" key="1">
    <source>
        <dbReference type="ARBA" id="ARBA00022598"/>
    </source>
</evidence>
<keyword evidence="2 6" id="KW-0819">tRNA processing</keyword>
<evidence type="ECO:0000256" key="3">
    <source>
        <dbReference type="ARBA" id="ARBA00022741"/>
    </source>
</evidence>
<evidence type="ECO:0000313" key="8">
    <source>
        <dbReference type="EMBL" id="MBC8568097.1"/>
    </source>
</evidence>
<comment type="subcellular location">
    <subcellularLocation>
        <location evidence="6">Cytoplasm</location>
    </subcellularLocation>
</comment>
<dbReference type="PANTHER" id="PTHR43033:SF1">
    <property type="entry name" value="TRNA(ILE)-LYSIDINE SYNTHASE-RELATED"/>
    <property type="match status" value="1"/>
</dbReference>
<dbReference type="GO" id="GO:0006400">
    <property type="term" value="P:tRNA modification"/>
    <property type="evidence" value="ECO:0007669"/>
    <property type="project" value="UniProtKB-UniRule"/>
</dbReference>
<dbReference type="AlphaFoldDB" id="A0A926I9J4"/>
<keyword evidence="1 6" id="KW-0436">Ligase</keyword>
<evidence type="ECO:0000259" key="7">
    <source>
        <dbReference type="Pfam" id="PF01171"/>
    </source>
</evidence>
<name>A0A926I9J4_9FIRM</name>
<keyword evidence="3 6" id="KW-0547">Nucleotide-binding</keyword>
<dbReference type="Pfam" id="PF01171">
    <property type="entry name" value="ATP_bind_3"/>
    <property type="match status" value="1"/>
</dbReference>
<keyword evidence="6" id="KW-0963">Cytoplasm</keyword>
<keyword evidence="4 6" id="KW-0067">ATP-binding</keyword>
<dbReference type="SUPFAM" id="SSF82829">
    <property type="entry name" value="MesJ substrate recognition domain-like"/>
    <property type="match status" value="1"/>
</dbReference>
<dbReference type="Gene3D" id="3.40.50.620">
    <property type="entry name" value="HUPs"/>
    <property type="match status" value="1"/>
</dbReference>
<evidence type="ECO:0000256" key="2">
    <source>
        <dbReference type="ARBA" id="ARBA00022694"/>
    </source>
</evidence>
<dbReference type="RefSeq" id="WP_177269697.1">
    <property type="nucleotide sequence ID" value="NZ_JACRTA010000001.1"/>
</dbReference>
<dbReference type="GO" id="GO:0005737">
    <property type="term" value="C:cytoplasm"/>
    <property type="evidence" value="ECO:0007669"/>
    <property type="project" value="UniProtKB-SubCell"/>
</dbReference>
<dbReference type="InterPro" id="IPR011063">
    <property type="entry name" value="TilS/TtcA_N"/>
</dbReference>
<gene>
    <name evidence="6 8" type="primary">tilS</name>
    <name evidence="8" type="ORF">H8692_04855</name>
</gene>
<dbReference type="GO" id="GO:0032267">
    <property type="term" value="F:tRNA(Ile)-lysidine synthase activity"/>
    <property type="evidence" value="ECO:0007669"/>
    <property type="project" value="UniProtKB-EC"/>
</dbReference>